<dbReference type="Proteomes" id="UP000232722">
    <property type="component" value="Unassembled WGS sequence"/>
</dbReference>
<evidence type="ECO:0000313" key="2">
    <source>
        <dbReference type="Proteomes" id="UP000232722"/>
    </source>
</evidence>
<evidence type="ECO:0000313" key="1">
    <source>
        <dbReference type="EMBL" id="PKB95312.1"/>
    </source>
</evidence>
<protein>
    <submittedName>
        <fullName evidence="1">Uncharacterized protein</fullName>
    </submittedName>
</protein>
<gene>
    <name evidence="1" type="ORF">RhiirA5_436952</name>
</gene>
<organism evidence="1 2">
    <name type="scientific">Rhizophagus irregularis</name>
    <dbReference type="NCBI Taxonomy" id="588596"/>
    <lineage>
        <taxon>Eukaryota</taxon>
        <taxon>Fungi</taxon>
        <taxon>Fungi incertae sedis</taxon>
        <taxon>Mucoromycota</taxon>
        <taxon>Glomeromycotina</taxon>
        <taxon>Glomeromycetes</taxon>
        <taxon>Glomerales</taxon>
        <taxon>Glomeraceae</taxon>
        <taxon>Rhizophagus</taxon>
    </lineage>
</organism>
<proteinExistence type="predicted"/>
<accession>A0A2N0NL62</accession>
<dbReference type="EMBL" id="LLXJ01004910">
    <property type="protein sequence ID" value="PKB95312.1"/>
    <property type="molecule type" value="Genomic_DNA"/>
</dbReference>
<reference evidence="1 2" key="1">
    <citation type="submission" date="2016-04" db="EMBL/GenBank/DDBJ databases">
        <title>Genome analyses suggest a sexual origin of heterokaryosis in a supposedly ancient asexual fungus.</title>
        <authorList>
            <person name="Ropars J."/>
            <person name="Sedzielewska K."/>
            <person name="Noel J."/>
            <person name="Charron P."/>
            <person name="Farinelli L."/>
            <person name="Marton T."/>
            <person name="Kruger M."/>
            <person name="Pelin A."/>
            <person name="Brachmann A."/>
            <person name="Corradi N."/>
        </authorList>
    </citation>
    <scope>NUCLEOTIDE SEQUENCE [LARGE SCALE GENOMIC DNA]</scope>
    <source>
        <strain evidence="1 2">A5</strain>
    </source>
</reference>
<reference evidence="1 2" key="2">
    <citation type="submission" date="2017-09" db="EMBL/GenBank/DDBJ databases">
        <title>Extensive intraspecific genome diversity in a model arbuscular mycorrhizal fungus.</title>
        <authorList>
            <person name="Chen E.C."/>
            <person name="Morin E."/>
            <person name="Beaudet D."/>
            <person name="Noel J."/>
            <person name="Ndikumana S."/>
            <person name="Charron P."/>
            <person name="St-Onge C."/>
            <person name="Giorgi J."/>
            <person name="Grigoriev I.V."/>
            <person name="Roux C."/>
            <person name="Martin F.M."/>
            <person name="Corradi N."/>
        </authorList>
    </citation>
    <scope>NUCLEOTIDE SEQUENCE [LARGE SCALE GENOMIC DNA]</scope>
    <source>
        <strain evidence="1 2">A5</strain>
    </source>
</reference>
<comment type="caution">
    <text evidence="1">The sequence shown here is derived from an EMBL/GenBank/DDBJ whole genome shotgun (WGS) entry which is preliminary data.</text>
</comment>
<dbReference type="AlphaFoldDB" id="A0A2N0NL62"/>
<name>A0A2N0NL62_9GLOM</name>
<sequence>MAPGDLKVYNEVTECWISPEVVQKLEKVKHNLLEIKEWESCMEKEHPEKKEA</sequence>